<dbReference type="Gene3D" id="1.50.10.20">
    <property type="match status" value="1"/>
</dbReference>
<proteinExistence type="predicted"/>
<organism evidence="2 3">
    <name type="scientific">Uabimicrobium amorphum</name>
    <dbReference type="NCBI Taxonomy" id="2596890"/>
    <lineage>
        <taxon>Bacteria</taxon>
        <taxon>Pseudomonadati</taxon>
        <taxon>Planctomycetota</taxon>
        <taxon>Candidatus Uabimicrobiia</taxon>
        <taxon>Candidatus Uabimicrobiales</taxon>
        <taxon>Candidatus Uabimicrobiaceae</taxon>
        <taxon>Candidatus Uabimicrobium</taxon>
    </lineage>
</organism>
<dbReference type="AlphaFoldDB" id="A0A5S9F764"/>
<keyword evidence="3" id="KW-1185">Reference proteome</keyword>
<dbReference type="RefSeq" id="WP_151971329.1">
    <property type="nucleotide sequence ID" value="NZ_AP019860.1"/>
</dbReference>
<dbReference type="CDD" id="cd00688">
    <property type="entry name" value="ISOPREN_C2_like"/>
    <property type="match status" value="1"/>
</dbReference>
<evidence type="ECO:0000313" key="3">
    <source>
        <dbReference type="Proteomes" id="UP000326354"/>
    </source>
</evidence>
<dbReference type="KEGG" id="uam:UABAM_05713"/>
<reference evidence="2 3" key="1">
    <citation type="submission" date="2019-08" db="EMBL/GenBank/DDBJ databases">
        <title>Complete genome sequence of Candidatus Uab amorphum.</title>
        <authorList>
            <person name="Shiratori T."/>
            <person name="Suzuki S."/>
            <person name="Kakizawa Y."/>
            <person name="Ishida K."/>
        </authorList>
    </citation>
    <scope>NUCLEOTIDE SEQUENCE [LARGE SCALE GENOMIC DNA]</scope>
    <source>
        <strain evidence="2 3">SRT547</strain>
    </source>
</reference>
<keyword evidence="1" id="KW-1133">Transmembrane helix</keyword>
<sequence>MHTHGQHDNNNEQQSLGEFFEEKITKAPWWMISIVFHVIVAVIATLIVYHQAPPQPEFEYTVEIQLEKYKQTKPEPKKPFLTKPKYSRVYENIEKEHSVREAQIADNQQTQDAEDFHMAKGQQAATHNPFHKVPNDSFVGTGQAAGGTFGTRFGGKNDLVQQGGGDSATENAVEAGLKWLKRHQSTNGSWDTDGYRSKCNSDPSYVGCCNGDGHAQYDVAMTSLALLCFLGAGHTSTVGNYQQQVKKGVHYLIQSQDSEGCIGDRQLPRHMYNHAIATMALSETYALSNHNPRYKIATQKAIQFLLKAQTPGGGWRYTFRRGDDDTSVMGWCIMALRAARLAGIEIPESTFDGARDFLSQVTSPEYRVGYRQKSGNIEFENSVMTTKPLFQLPNQFRQTLTKNVVSSDLQNIFRRNGHTISSYATLQQKHFTGIASALGSSVAKSQNTSWVLNDTHNNKQYIIDGEQLAVSYVTDIFAKSEAMTAVAMTARVFMKSQRNEPHFEGGAQWLLQNLPTWEQNSQGHNQVNYYYWYYGTLAMFQMGKDYWPQWNDRLKKVLVDRQQQSGCENGSWPPVGKRCGAGGRIYATTLSILSLEIYYRYAKIFQ</sequence>
<evidence type="ECO:0000256" key="1">
    <source>
        <dbReference type="SAM" id="Phobius"/>
    </source>
</evidence>
<dbReference type="InterPro" id="IPR008930">
    <property type="entry name" value="Terpenoid_cyclase/PrenylTrfase"/>
</dbReference>
<gene>
    <name evidence="2" type="ORF">UABAM_05713</name>
</gene>
<dbReference type="Proteomes" id="UP000326354">
    <property type="component" value="Chromosome"/>
</dbReference>
<protein>
    <submittedName>
        <fullName evidence="2">Uncharacterized protein</fullName>
    </submittedName>
</protein>
<accession>A0A5S9F764</accession>
<dbReference type="SUPFAM" id="SSF48239">
    <property type="entry name" value="Terpenoid cyclases/Protein prenyltransferases"/>
    <property type="match status" value="2"/>
</dbReference>
<feature type="transmembrane region" description="Helical" evidence="1">
    <location>
        <begin position="29"/>
        <end position="49"/>
    </location>
</feature>
<keyword evidence="1" id="KW-0812">Transmembrane</keyword>
<keyword evidence="1" id="KW-0472">Membrane</keyword>
<dbReference type="EMBL" id="AP019860">
    <property type="protein sequence ID" value="BBM87304.1"/>
    <property type="molecule type" value="Genomic_DNA"/>
</dbReference>
<name>A0A5S9F764_UABAM</name>
<dbReference type="OrthoDB" id="238862at2"/>
<evidence type="ECO:0000313" key="2">
    <source>
        <dbReference type="EMBL" id="BBM87304.1"/>
    </source>
</evidence>